<proteinExistence type="predicted"/>
<reference evidence="3 5" key="3">
    <citation type="submission" date="2018-06" db="EMBL/GenBank/DDBJ databases">
        <authorList>
            <consortium name="Pathogen Informatics"/>
            <person name="Doyle S."/>
        </authorList>
    </citation>
    <scope>NUCLEOTIDE SEQUENCE [LARGE SCALE GENOMIC DNA]</scope>
    <source>
        <strain evidence="3 5">NCTC7911</strain>
    </source>
</reference>
<dbReference type="RefSeq" id="WP_062498818.1">
    <property type="nucleotide sequence ID" value="NZ_MXAN01000005.1"/>
</dbReference>
<reference evidence="2" key="2">
    <citation type="submission" date="2017-03" db="EMBL/GenBank/DDBJ databases">
        <authorList>
            <person name="Afonso C.L."/>
            <person name="Miller P.J."/>
            <person name="Scott M.A."/>
            <person name="Spackman E."/>
            <person name="Goraichik I."/>
            <person name="Dimitrov K.M."/>
            <person name="Suarez D.L."/>
            <person name="Swayne D.E."/>
        </authorList>
    </citation>
    <scope>NUCLEOTIDE SEQUENCE</scope>
    <source>
        <strain evidence="2">CCUG 4441</strain>
    </source>
</reference>
<evidence type="ECO:0000313" key="5">
    <source>
        <dbReference type="Proteomes" id="UP000254107"/>
    </source>
</evidence>
<sequence>MPYVGEIANHESLRRIRESQAIRELENRFRLKNISGTDIVKNQFLSSNDLPDSNSSIHYVITIDGSNLAINPEKSYPSAEYCYLTVASVILDMQIIKTTSQERFPDPIKLRGAKKTTSFEGVLPGCNVLLDNESDDKSSLRRVLFEMLQKHTLFTEGENLLETYEYLLKYRIENAGSKPKSPIPGFEDKDLEYGFGVYQCKYSGRDLFSTDAMRLHELLNPVGSSGEMYNQIMSVIEKLTLINILRNFEKMGWLYLLRHTAFVIDGPLAVFSVASWLAGAISKELERINNTQKQISGQDMLILGIEKTGLFATHFEQLDRVTGRDYTFGEGAITPNSILLLNDDYIKKHIKPSTSEKPYGQDTYFGRKILYKTKLGHRIVPVLCCFNDNQRDITICEINQFSRLKDVTTLLDELSSNRYANSISALIAAHAEAAIPLNLGTKIFEKMAKEFKKESINNV</sequence>
<accession>A0A1V4H2U3</accession>
<dbReference type="Proteomes" id="UP000254107">
    <property type="component" value="Unassembled WGS sequence"/>
</dbReference>
<protein>
    <submittedName>
        <fullName evidence="3">NurA domain</fullName>
    </submittedName>
</protein>
<keyword evidence="5" id="KW-1185">Reference proteome</keyword>
<evidence type="ECO:0000313" key="4">
    <source>
        <dbReference type="Proteomes" id="UP000191025"/>
    </source>
</evidence>
<evidence type="ECO:0000313" key="2">
    <source>
        <dbReference type="EMBL" id="OPH39244.1"/>
    </source>
</evidence>
<dbReference type="Proteomes" id="UP000191025">
    <property type="component" value="Unassembled WGS sequence"/>
</dbReference>
<organism evidence="2 4">
    <name type="scientific">Moraxella lacunata</name>
    <dbReference type="NCBI Taxonomy" id="477"/>
    <lineage>
        <taxon>Bacteria</taxon>
        <taxon>Pseudomonadati</taxon>
        <taxon>Pseudomonadota</taxon>
        <taxon>Gammaproteobacteria</taxon>
        <taxon>Moraxellales</taxon>
        <taxon>Moraxellaceae</taxon>
        <taxon>Moraxella</taxon>
    </lineage>
</organism>
<dbReference type="AlphaFoldDB" id="A0A1V4H2U3"/>
<dbReference type="GeneID" id="302270896"/>
<dbReference type="InterPro" id="IPR018977">
    <property type="entry name" value="NurA_domain"/>
</dbReference>
<reference evidence="4" key="1">
    <citation type="submission" date="2017-03" db="EMBL/GenBank/DDBJ databases">
        <title>Draft genome sequence of Moraxella equi CCUG 4950T type strain.</title>
        <authorList>
            <person name="Salva-Serra F."/>
            <person name="Engstrom-Jakobsson H."/>
            <person name="Thorell K."/>
            <person name="Jaen-Luchoro D."/>
            <person name="Gonzales-Siles L."/>
            <person name="Karlsson R."/>
            <person name="Yazdan S."/>
            <person name="Boulund F."/>
            <person name="Johnning A."/>
            <person name="Engstrand L."/>
            <person name="Kristiansson E."/>
            <person name="Moore E."/>
        </authorList>
    </citation>
    <scope>NUCLEOTIDE SEQUENCE [LARGE SCALE GENOMIC DNA]</scope>
    <source>
        <strain evidence="4">CCUG 4441</strain>
    </source>
</reference>
<name>A0A1V4H2U3_MORLA</name>
<gene>
    <name evidence="2" type="ORF">B5J94_01150</name>
    <name evidence="3" type="ORF">NCTC7911_02379</name>
</gene>
<evidence type="ECO:0000313" key="3">
    <source>
        <dbReference type="EMBL" id="STZ00966.1"/>
    </source>
</evidence>
<dbReference type="EMBL" id="MXAN01000005">
    <property type="protein sequence ID" value="OPH39244.1"/>
    <property type="molecule type" value="Genomic_DNA"/>
</dbReference>
<dbReference type="Pfam" id="PF09376">
    <property type="entry name" value="NurA"/>
    <property type="match status" value="1"/>
</dbReference>
<evidence type="ECO:0000259" key="1">
    <source>
        <dbReference type="Pfam" id="PF09376"/>
    </source>
</evidence>
<dbReference type="EMBL" id="UGQC01000001">
    <property type="protein sequence ID" value="STZ00966.1"/>
    <property type="molecule type" value="Genomic_DNA"/>
</dbReference>
<feature type="domain" description="NurA" evidence="1">
    <location>
        <begin position="60"/>
        <end position="435"/>
    </location>
</feature>